<feature type="transmembrane region" description="Helical" evidence="8">
    <location>
        <begin position="447"/>
        <end position="466"/>
    </location>
</feature>
<keyword evidence="10" id="KW-1185">Reference proteome</keyword>
<feature type="transmembrane region" description="Helical" evidence="8">
    <location>
        <begin position="145"/>
        <end position="164"/>
    </location>
</feature>
<keyword evidence="5 8" id="KW-0472">Membrane</keyword>
<keyword evidence="4 8" id="KW-1133">Transmembrane helix</keyword>
<dbReference type="GO" id="GO:0016020">
    <property type="term" value="C:membrane"/>
    <property type="evidence" value="ECO:0007669"/>
    <property type="project" value="UniProtKB-SubCell"/>
</dbReference>
<comment type="subcellular location">
    <subcellularLocation>
        <location evidence="1">Membrane</location>
        <topology evidence="1">Multi-pass membrane protein</topology>
    </subcellularLocation>
</comment>
<feature type="transmembrane region" description="Helical" evidence="8">
    <location>
        <begin position="504"/>
        <end position="528"/>
    </location>
</feature>
<sequence>MRTRTCSRTRTISTSSQSSYIDIPSPVGRRIRNESIQSRCSIQDPALLHAGEIVQLLDDDFSTLDPAQPKRPLWQLVLLNMVVLGIEFCYAVETALVTPLLLQMGLPKSLYSLTWIVSPTLGFFLNPLVGSLSDRCSCAWGRRRPFILALCIGIVIGFTLFLNGKDIGLLSGDTVSNHAIGLIITIVGVVILDFCADSCDSPSKAYIIDVCNLQDLDRGLNIRAVLGGLGAGAGYIFNSIDWESNALGQILGNQSRVVFVFTFAICSLCFTLTLFSVKEKPLVACNEDSSDTSESSQSGNGYQGLEGGVPKSIPQKELSYDSMIKTNSSAIMSPSLNDTLSSKESKSYSGSNGMTSSNPSSSQPQSPETRDPQPNEDSVSVGRLLLSVVKMPRELRWLCLNHFLGWTGLLAIFLFYTDYVGEVVYKGDPTAPEGSEGRRLFEAGVKMGSWGMVVFSASVVISAVVLDKLSTYISTRTAYVWGQTAFAVGTGCMAILSHSVPATLALNATSGLMFATVTTLPFGIVADYHQSYQTMQDSDRSQRGLGTDVACLSSVNFLAQIVVSALLGLIITAVGSKLAIVIFASGAAFLAALVSAVFVVYDVKKRERGSVAERQPLIT</sequence>
<reference evidence="9" key="1">
    <citation type="submission" date="2022-11" db="UniProtKB">
        <authorList>
            <consortium name="EnsemblMetazoa"/>
        </authorList>
    </citation>
    <scope>IDENTIFICATION</scope>
</reference>
<dbReference type="InterPro" id="IPR036259">
    <property type="entry name" value="MFS_trans_sf"/>
</dbReference>
<dbReference type="OMA" id="CDYYQSR"/>
<dbReference type="EnsemblMetazoa" id="XM_038188183.1">
    <property type="protein sequence ID" value="XP_038044111.1"/>
    <property type="gene ID" value="LOC119718771"/>
</dbReference>
<dbReference type="Proteomes" id="UP000887568">
    <property type="component" value="Unplaced"/>
</dbReference>
<dbReference type="AlphaFoldDB" id="A0A913YZE9"/>
<dbReference type="Gene3D" id="1.20.1250.20">
    <property type="entry name" value="MFS general substrate transporter like domains"/>
    <property type="match status" value="2"/>
</dbReference>
<keyword evidence="2" id="KW-0813">Transport</keyword>
<feature type="transmembrane region" description="Helical" evidence="8">
    <location>
        <begin position="578"/>
        <end position="601"/>
    </location>
</feature>
<evidence type="ECO:0000256" key="8">
    <source>
        <dbReference type="SAM" id="Phobius"/>
    </source>
</evidence>
<feature type="region of interest" description="Disordered" evidence="7">
    <location>
        <begin position="286"/>
        <end position="310"/>
    </location>
</feature>
<feature type="transmembrane region" description="Helical" evidence="8">
    <location>
        <begin position="478"/>
        <end position="498"/>
    </location>
</feature>
<dbReference type="InterPro" id="IPR011701">
    <property type="entry name" value="MFS"/>
</dbReference>
<dbReference type="RefSeq" id="XP_038044111.1">
    <property type="nucleotide sequence ID" value="XM_038188183.1"/>
</dbReference>
<accession>A0A913YZE9</accession>
<feature type="transmembrane region" description="Helical" evidence="8">
    <location>
        <begin position="397"/>
        <end position="416"/>
    </location>
</feature>
<dbReference type="Pfam" id="PF13347">
    <property type="entry name" value="MFS_2"/>
    <property type="match status" value="1"/>
</dbReference>
<evidence type="ECO:0000256" key="6">
    <source>
        <dbReference type="ARBA" id="ARBA00038193"/>
    </source>
</evidence>
<feature type="transmembrane region" description="Helical" evidence="8">
    <location>
        <begin position="179"/>
        <end position="199"/>
    </location>
</feature>
<feature type="transmembrane region" description="Helical" evidence="8">
    <location>
        <begin position="113"/>
        <end position="133"/>
    </location>
</feature>
<evidence type="ECO:0000256" key="4">
    <source>
        <dbReference type="ARBA" id="ARBA00022989"/>
    </source>
</evidence>
<name>A0A913YZE9_PATMI</name>
<feature type="transmembrane region" description="Helical" evidence="8">
    <location>
        <begin position="77"/>
        <end position="101"/>
    </location>
</feature>
<protein>
    <submittedName>
        <fullName evidence="9">Uncharacterized protein</fullName>
    </submittedName>
</protein>
<evidence type="ECO:0000256" key="5">
    <source>
        <dbReference type="ARBA" id="ARBA00023136"/>
    </source>
</evidence>
<dbReference type="SUPFAM" id="SSF103473">
    <property type="entry name" value="MFS general substrate transporter"/>
    <property type="match status" value="1"/>
</dbReference>
<evidence type="ECO:0000313" key="9">
    <source>
        <dbReference type="EnsemblMetazoa" id="XP_038044111.1"/>
    </source>
</evidence>
<evidence type="ECO:0000313" key="10">
    <source>
        <dbReference type="Proteomes" id="UP000887568"/>
    </source>
</evidence>
<dbReference type="CDD" id="cd17313">
    <property type="entry name" value="MFS_SLC45_SUC"/>
    <property type="match status" value="1"/>
</dbReference>
<dbReference type="GO" id="GO:0008506">
    <property type="term" value="F:sucrose:proton symporter activity"/>
    <property type="evidence" value="ECO:0007669"/>
    <property type="project" value="TreeGrafter"/>
</dbReference>
<dbReference type="OrthoDB" id="28755at2759"/>
<feature type="region of interest" description="Disordered" evidence="7">
    <location>
        <begin position="335"/>
        <end position="378"/>
    </location>
</feature>
<feature type="transmembrane region" description="Helical" evidence="8">
    <location>
        <begin position="549"/>
        <end position="572"/>
    </location>
</feature>
<dbReference type="Pfam" id="PF07690">
    <property type="entry name" value="MFS_1"/>
    <property type="match status" value="1"/>
</dbReference>
<evidence type="ECO:0000256" key="2">
    <source>
        <dbReference type="ARBA" id="ARBA00022448"/>
    </source>
</evidence>
<evidence type="ECO:0000256" key="1">
    <source>
        <dbReference type="ARBA" id="ARBA00004141"/>
    </source>
</evidence>
<dbReference type="PANTHER" id="PTHR19432">
    <property type="entry name" value="SUGAR TRANSPORTER"/>
    <property type="match status" value="1"/>
</dbReference>
<dbReference type="GeneID" id="119718771"/>
<feature type="transmembrane region" description="Helical" evidence="8">
    <location>
        <begin position="220"/>
        <end position="237"/>
    </location>
</feature>
<keyword evidence="3 8" id="KW-0812">Transmembrane</keyword>
<evidence type="ECO:0000256" key="3">
    <source>
        <dbReference type="ARBA" id="ARBA00022692"/>
    </source>
</evidence>
<dbReference type="PANTHER" id="PTHR19432:SF96">
    <property type="entry name" value="MAJOR FACILITATOR SUPERFAMILY (MFS) PROFILE DOMAIN-CONTAINING PROTEIN"/>
    <property type="match status" value="1"/>
</dbReference>
<comment type="similarity">
    <text evidence="6">Belongs to the glycoside-pentoside-hexuronide (GPH) cation symporter transporter (TC 2.A.2) family.</text>
</comment>
<proteinExistence type="inferred from homology"/>
<evidence type="ECO:0000256" key="7">
    <source>
        <dbReference type="SAM" id="MobiDB-lite"/>
    </source>
</evidence>
<feature type="transmembrane region" description="Helical" evidence="8">
    <location>
        <begin position="257"/>
        <end position="277"/>
    </location>
</feature>
<organism evidence="9 10">
    <name type="scientific">Patiria miniata</name>
    <name type="common">Bat star</name>
    <name type="synonym">Asterina miniata</name>
    <dbReference type="NCBI Taxonomy" id="46514"/>
    <lineage>
        <taxon>Eukaryota</taxon>
        <taxon>Metazoa</taxon>
        <taxon>Echinodermata</taxon>
        <taxon>Eleutherozoa</taxon>
        <taxon>Asterozoa</taxon>
        <taxon>Asteroidea</taxon>
        <taxon>Valvatacea</taxon>
        <taxon>Valvatida</taxon>
        <taxon>Asterinidae</taxon>
        <taxon>Patiria</taxon>
    </lineage>
</organism>
<feature type="compositionally biased region" description="Low complexity" evidence="7">
    <location>
        <begin position="347"/>
        <end position="366"/>
    </location>
</feature>